<evidence type="ECO:0000259" key="6">
    <source>
        <dbReference type="PROSITE" id="PS51007"/>
    </source>
</evidence>
<dbReference type="EMBL" id="CP047218">
    <property type="protein sequence ID" value="QHD69526.1"/>
    <property type="molecule type" value="Genomic_DNA"/>
</dbReference>
<keyword evidence="3 4" id="KW-0408">Iron</keyword>
<dbReference type="Gene3D" id="1.10.760.10">
    <property type="entry name" value="Cytochrome c-like domain"/>
    <property type="match status" value="1"/>
</dbReference>
<organism evidence="7 8">
    <name type="scientific">Sphingobium yanoikuyae</name>
    <name type="common">Sphingomonas yanoikuyae</name>
    <dbReference type="NCBI Taxonomy" id="13690"/>
    <lineage>
        <taxon>Bacteria</taxon>
        <taxon>Pseudomonadati</taxon>
        <taxon>Pseudomonadota</taxon>
        <taxon>Alphaproteobacteria</taxon>
        <taxon>Sphingomonadales</taxon>
        <taxon>Sphingomonadaceae</taxon>
        <taxon>Sphingobium</taxon>
    </lineage>
</organism>
<dbReference type="GO" id="GO:0009055">
    <property type="term" value="F:electron transfer activity"/>
    <property type="evidence" value="ECO:0007669"/>
    <property type="project" value="InterPro"/>
</dbReference>
<dbReference type="GO" id="GO:0020037">
    <property type="term" value="F:heme binding"/>
    <property type="evidence" value="ECO:0007669"/>
    <property type="project" value="InterPro"/>
</dbReference>
<dbReference type="AlphaFoldDB" id="A0A6P1GLQ3"/>
<evidence type="ECO:0000256" key="5">
    <source>
        <dbReference type="SAM" id="SignalP"/>
    </source>
</evidence>
<dbReference type="RefSeq" id="WP_159367697.1">
    <property type="nucleotide sequence ID" value="NZ_CP047218.1"/>
</dbReference>
<name>A0A6P1GLQ3_SPHYA</name>
<evidence type="ECO:0000256" key="3">
    <source>
        <dbReference type="ARBA" id="ARBA00023004"/>
    </source>
</evidence>
<dbReference type="Pfam" id="PF13442">
    <property type="entry name" value="Cytochrome_CBB3"/>
    <property type="match status" value="1"/>
</dbReference>
<gene>
    <name evidence="7" type="ORF">GS397_22410</name>
</gene>
<dbReference type="SUPFAM" id="SSF46626">
    <property type="entry name" value="Cytochrome c"/>
    <property type="match status" value="1"/>
</dbReference>
<evidence type="ECO:0000256" key="4">
    <source>
        <dbReference type="PROSITE-ProRule" id="PRU00433"/>
    </source>
</evidence>
<dbReference type="PROSITE" id="PS51007">
    <property type="entry name" value="CYTC"/>
    <property type="match status" value="1"/>
</dbReference>
<sequence>MKRYLALGALPFMATALIAGAPKQKPVLNSASGSATGQMTFDRVCGRCHTTNVGPEIRGRQLPADYIKMVVRHGNAAMPAFTQAQLDDKALDSVAQLVAASKMPSAPVPQQK</sequence>
<dbReference type="Proteomes" id="UP000464086">
    <property type="component" value="Chromosome"/>
</dbReference>
<feature type="domain" description="Cytochrome c" evidence="6">
    <location>
        <begin position="32"/>
        <end position="102"/>
    </location>
</feature>
<proteinExistence type="predicted"/>
<reference evidence="7 8" key="1">
    <citation type="submission" date="2019-12" db="EMBL/GenBank/DDBJ databases">
        <title>Functional and genomic insights into the Sphingobium yanoikuyae YC-JY1, a bacterium efficiently degrading bisphenol A.</title>
        <authorList>
            <person name="Jia Y."/>
            <person name="Li X."/>
            <person name="Wang J."/>
            <person name="Eltoukhy A."/>
            <person name="Lamraoui I."/>
            <person name="Yan Y."/>
        </authorList>
    </citation>
    <scope>NUCLEOTIDE SEQUENCE [LARGE SCALE GENOMIC DNA]</scope>
    <source>
        <strain evidence="7 8">YC-JY1</strain>
    </source>
</reference>
<keyword evidence="1 4" id="KW-0349">Heme</keyword>
<dbReference type="GO" id="GO:0046872">
    <property type="term" value="F:metal ion binding"/>
    <property type="evidence" value="ECO:0007669"/>
    <property type="project" value="UniProtKB-KW"/>
</dbReference>
<dbReference type="InterPro" id="IPR036909">
    <property type="entry name" value="Cyt_c-like_dom_sf"/>
</dbReference>
<evidence type="ECO:0000313" key="7">
    <source>
        <dbReference type="EMBL" id="QHD69526.1"/>
    </source>
</evidence>
<keyword evidence="2 4" id="KW-0479">Metal-binding</keyword>
<feature type="chain" id="PRO_5026839058" evidence="5">
    <location>
        <begin position="22"/>
        <end position="112"/>
    </location>
</feature>
<protein>
    <submittedName>
        <fullName evidence="7">Cytochrome c</fullName>
    </submittedName>
</protein>
<dbReference type="InterPro" id="IPR009056">
    <property type="entry name" value="Cyt_c-like_dom"/>
</dbReference>
<evidence type="ECO:0000313" key="8">
    <source>
        <dbReference type="Proteomes" id="UP000464086"/>
    </source>
</evidence>
<accession>A0A6P1GLQ3</accession>
<keyword evidence="5" id="KW-0732">Signal</keyword>
<evidence type="ECO:0000256" key="1">
    <source>
        <dbReference type="ARBA" id="ARBA00022617"/>
    </source>
</evidence>
<feature type="signal peptide" evidence="5">
    <location>
        <begin position="1"/>
        <end position="21"/>
    </location>
</feature>
<evidence type="ECO:0000256" key="2">
    <source>
        <dbReference type="ARBA" id="ARBA00022723"/>
    </source>
</evidence>